<dbReference type="Proteomes" id="UP000688137">
    <property type="component" value="Unassembled WGS sequence"/>
</dbReference>
<evidence type="ECO:0000313" key="1">
    <source>
        <dbReference type="EMBL" id="CAD8108514.1"/>
    </source>
</evidence>
<name>A0A8S1PZ69_PARPR</name>
<comment type="caution">
    <text evidence="1">The sequence shown here is derived from an EMBL/GenBank/DDBJ whole genome shotgun (WGS) entry which is preliminary data.</text>
</comment>
<keyword evidence="2" id="KW-1185">Reference proteome</keyword>
<dbReference type="AlphaFoldDB" id="A0A8S1PZ69"/>
<dbReference type="OMA" id="PQECIRN"/>
<reference evidence="1" key="1">
    <citation type="submission" date="2021-01" db="EMBL/GenBank/DDBJ databases">
        <authorList>
            <consortium name="Genoscope - CEA"/>
            <person name="William W."/>
        </authorList>
    </citation>
    <scope>NUCLEOTIDE SEQUENCE</scope>
</reference>
<proteinExistence type="predicted"/>
<sequence length="366" mass="42591">MTEFLRASFISSSSGTERQTHPNKIDNSLFRKKFKKNSNQINNSQIQQFRSFQNCSSPESSDDNQQQKIKSAIIESDIDQNLTYSKQSPIPTLQIDIQKNGNSKQKIPLQPISISKSKSKSPQQQKQQIQLLTLQFDLKYRTIKLPVFLEDTSFTLTYKLLQELSIQTTSTIIQKTADIIQQTIEMYMTRLYDWINYNRLGKIDSALWKAQAYKNNSFLQDLEDDMQVDLLSEYQLIDKSCTIGKIKLYQSGQYIGDIAVYRNQDPQECIRNFYYSTGLHYDEQKFNRLVNEVIQIQLLSGESIDEKYTKDDIVTTVKVSHDKIVKVNAKRNQNLDKIMIKLSVNHKLTPQQAMKVKDQIQKSFYI</sequence>
<accession>A0A8S1PZ69</accession>
<organism evidence="1 2">
    <name type="scientific">Paramecium primaurelia</name>
    <dbReference type="NCBI Taxonomy" id="5886"/>
    <lineage>
        <taxon>Eukaryota</taxon>
        <taxon>Sar</taxon>
        <taxon>Alveolata</taxon>
        <taxon>Ciliophora</taxon>
        <taxon>Intramacronucleata</taxon>
        <taxon>Oligohymenophorea</taxon>
        <taxon>Peniculida</taxon>
        <taxon>Parameciidae</taxon>
        <taxon>Paramecium</taxon>
    </lineage>
</organism>
<gene>
    <name evidence="1" type="ORF">PPRIM_AZ9-3.1.T1370098</name>
</gene>
<dbReference type="EMBL" id="CAJJDM010000140">
    <property type="protein sequence ID" value="CAD8108514.1"/>
    <property type="molecule type" value="Genomic_DNA"/>
</dbReference>
<protein>
    <submittedName>
        <fullName evidence="1">Uncharacterized protein</fullName>
    </submittedName>
</protein>
<evidence type="ECO:0000313" key="2">
    <source>
        <dbReference type="Proteomes" id="UP000688137"/>
    </source>
</evidence>